<name>A0ABT1W1U3_9PROT</name>
<feature type="compositionally biased region" description="Low complexity" evidence="1">
    <location>
        <begin position="57"/>
        <end position="68"/>
    </location>
</feature>
<evidence type="ECO:0000313" key="3">
    <source>
        <dbReference type="Proteomes" id="UP001524587"/>
    </source>
</evidence>
<feature type="region of interest" description="Disordered" evidence="1">
    <location>
        <begin position="41"/>
        <end position="87"/>
    </location>
</feature>
<dbReference type="RefSeq" id="WP_422862295.1">
    <property type="nucleotide sequence ID" value="NZ_JAMSKV010000001.1"/>
</dbReference>
<dbReference type="Gene3D" id="1.10.10.60">
    <property type="entry name" value="Homeodomain-like"/>
    <property type="match status" value="1"/>
</dbReference>
<dbReference type="Proteomes" id="UP001524587">
    <property type="component" value="Unassembled WGS sequence"/>
</dbReference>
<keyword evidence="3" id="KW-1185">Reference proteome</keyword>
<feature type="compositionally biased region" description="Low complexity" evidence="1">
    <location>
        <begin position="163"/>
        <end position="179"/>
    </location>
</feature>
<evidence type="ECO:0000313" key="2">
    <source>
        <dbReference type="EMBL" id="MCQ8276846.1"/>
    </source>
</evidence>
<accession>A0ABT1W1U3</accession>
<organism evidence="2 3">
    <name type="scientific">Endosaccharibacter trunci</name>
    <dbReference type="NCBI Taxonomy" id="2812733"/>
    <lineage>
        <taxon>Bacteria</taxon>
        <taxon>Pseudomonadati</taxon>
        <taxon>Pseudomonadota</taxon>
        <taxon>Alphaproteobacteria</taxon>
        <taxon>Acetobacterales</taxon>
        <taxon>Acetobacteraceae</taxon>
        <taxon>Endosaccharibacter</taxon>
    </lineage>
</organism>
<protein>
    <submittedName>
        <fullName evidence="2">GcrA cell cycle regulator</fullName>
    </submittedName>
</protein>
<comment type="caution">
    <text evidence="2">The sequence shown here is derived from an EMBL/GenBank/DDBJ whole genome shotgun (WGS) entry which is preliminary data.</text>
</comment>
<proteinExistence type="predicted"/>
<dbReference type="Pfam" id="PF07750">
    <property type="entry name" value="GcrA"/>
    <property type="match status" value="1"/>
</dbReference>
<evidence type="ECO:0000256" key="1">
    <source>
        <dbReference type="SAM" id="MobiDB-lite"/>
    </source>
</evidence>
<reference evidence="2 3" key="1">
    <citation type="submission" date="2022-06" db="EMBL/GenBank/DDBJ databases">
        <title>Endosaccharibacter gen. nov., sp. nov., endophytic bacteria isolated from sugarcane.</title>
        <authorList>
            <person name="Pitiwittayakul N."/>
            <person name="Yukphan P."/>
            <person name="Charoenyingcharoen P."/>
            <person name="Tanasupawat S."/>
        </authorList>
    </citation>
    <scope>NUCLEOTIDE SEQUENCE [LARGE SCALE GENOMIC DNA]</scope>
    <source>
        <strain evidence="2 3">KSS8</strain>
    </source>
</reference>
<feature type="region of interest" description="Disordered" evidence="1">
    <location>
        <begin position="154"/>
        <end position="188"/>
    </location>
</feature>
<gene>
    <name evidence="2" type="ORF">NFI95_00075</name>
</gene>
<sequence>MEWTDESIARLRALWQEGLSTAEIGRRMGITKNAVVGKAHRLDLPARPSPIRKTDADAAAQPVAQPKRPAADRPRAPSPAPVVGPDLSARSPAAVAQAVHAPAEAASADLAPAAPVAAVLPAVTVRKAEPALAAPEPAPQDNIRLLRPEMPNPAVAPAPRVEPAPVAERPEPVRAASRPAEPREPRRRGLTCCWPLGEPGTKGFHFCGADPAPGKPYCAEHAALAYVKLRDRRDSVA</sequence>
<dbReference type="EMBL" id="JAMSKV010000001">
    <property type="protein sequence ID" value="MCQ8276846.1"/>
    <property type="molecule type" value="Genomic_DNA"/>
</dbReference>
<dbReference type="InterPro" id="IPR011681">
    <property type="entry name" value="GcrA"/>
</dbReference>